<evidence type="ECO:0000259" key="7">
    <source>
        <dbReference type="Pfam" id="PF04991"/>
    </source>
</evidence>
<feature type="compositionally biased region" description="Low complexity" evidence="5">
    <location>
        <begin position="93"/>
        <end position="115"/>
    </location>
</feature>
<reference evidence="8" key="1">
    <citation type="journal article" date="2023" name="Mol. Phylogenet. Evol.">
        <title>Genome-scale phylogeny and comparative genomics of the fungal order Sordariales.</title>
        <authorList>
            <person name="Hensen N."/>
            <person name="Bonometti L."/>
            <person name="Westerberg I."/>
            <person name="Brannstrom I.O."/>
            <person name="Guillou S."/>
            <person name="Cros-Aarteil S."/>
            <person name="Calhoun S."/>
            <person name="Haridas S."/>
            <person name="Kuo A."/>
            <person name="Mondo S."/>
            <person name="Pangilinan J."/>
            <person name="Riley R."/>
            <person name="LaButti K."/>
            <person name="Andreopoulos B."/>
            <person name="Lipzen A."/>
            <person name="Chen C."/>
            <person name="Yan M."/>
            <person name="Daum C."/>
            <person name="Ng V."/>
            <person name="Clum A."/>
            <person name="Steindorff A."/>
            <person name="Ohm R.A."/>
            <person name="Martin F."/>
            <person name="Silar P."/>
            <person name="Natvig D.O."/>
            <person name="Lalanne C."/>
            <person name="Gautier V."/>
            <person name="Ament-Velasquez S.L."/>
            <person name="Kruys A."/>
            <person name="Hutchinson M.I."/>
            <person name="Powell A.J."/>
            <person name="Barry K."/>
            <person name="Miller A.N."/>
            <person name="Grigoriev I.V."/>
            <person name="Debuchy R."/>
            <person name="Gladieux P."/>
            <person name="Hiltunen Thoren M."/>
            <person name="Johannesson H."/>
        </authorList>
    </citation>
    <scope>NUCLEOTIDE SEQUENCE</scope>
    <source>
        <strain evidence="8">FGSC 1904</strain>
    </source>
</reference>
<evidence type="ECO:0000256" key="3">
    <source>
        <dbReference type="ARBA" id="ARBA00022989"/>
    </source>
</evidence>
<feature type="domain" description="LicD/FKTN/FKRP nucleotidyltransferase" evidence="7">
    <location>
        <begin position="165"/>
        <end position="291"/>
    </location>
</feature>
<evidence type="ECO:0000256" key="2">
    <source>
        <dbReference type="ARBA" id="ARBA00022692"/>
    </source>
</evidence>
<feature type="signal peptide" evidence="6">
    <location>
        <begin position="1"/>
        <end position="39"/>
    </location>
</feature>
<feature type="region of interest" description="Disordered" evidence="5">
    <location>
        <begin position="61"/>
        <end position="115"/>
    </location>
</feature>
<keyword evidence="2" id="KW-0812">Transmembrane</keyword>
<dbReference type="GO" id="GO:0009100">
    <property type="term" value="P:glycoprotein metabolic process"/>
    <property type="evidence" value="ECO:0007669"/>
    <property type="project" value="UniProtKB-ARBA"/>
</dbReference>
<dbReference type="InterPro" id="IPR009644">
    <property type="entry name" value="FKTN/MNN4/W02B3.4-1"/>
</dbReference>
<dbReference type="InterPro" id="IPR007074">
    <property type="entry name" value="LicD/FKTN/FKRP_NTP_transf"/>
</dbReference>
<sequence>MSSSLTPERRAATSTTSRKGSRHLLTLLMTLSLILSSLANPLPLPIEGHSNLLKPPVKQQIANPSAVPQDPKTQGKAQFKQFAASPPQPQPDHQPTTTTPTTSTTPSLPSSTNPLLPEHKYFHEPGYTEVLSHYDSRFFSGEPIPYAPHIIHLRHLIRSYLLMTSELNLKTWLAHGTLLGWYWNGGVMPWDYDLDVQVSNKTLGEMGGNWNGTVWEYVFRVTPEDEGKEEEKRGKKDEAGELRTKKYMLDVNPYWSQRTRLDGLNIIDARWIDMENGMYVDITGLSEDRLETAKQTGSGRGKGIGVWTDKNYHGYATRQIWPLRRTEFEGVEAWVPFDVDGILTEEYGGKSLTVEEFAGHYFDHGRKKWVKTELA</sequence>
<evidence type="ECO:0000256" key="6">
    <source>
        <dbReference type="SAM" id="SignalP"/>
    </source>
</evidence>
<evidence type="ECO:0000256" key="1">
    <source>
        <dbReference type="ARBA" id="ARBA00004167"/>
    </source>
</evidence>
<comment type="caution">
    <text evidence="8">The sequence shown here is derived from an EMBL/GenBank/DDBJ whole genome shotgun (WGS) entry which is preliminary data.</text>
</comment>
<gene>
    <name evidence="8" type="ORF">B0T20DRAFT_501156</name>
</gene>
<dbReference type="PANTHER" id="PTHR15407:SF28">
    <property type="entry name" value="RIBITOL-5-PHOSPHATE TRANSFERASE FKTN"/>
    <property type="match status" value="1"/>
</dbReference>
<evidence type="ECO:0000313" key="8">
    <source>
        <dbReference type="EMBL" id="KAK3397432.1"/>
    </source>
</evidence>
<dbReference type="GO" id="GO:0016020">
    <property type="term" value="C:membrane"/>
    <property type="evidence" value="ECO:0007669"/>
    <property type="project" value="UniProtKB-SubCell"/>
</dbReference>
<dbReference type="Proteomes" id="UP001281003">
    <property type="component" value="Unassembled WGS sequence"/>
</dbReference>
<evidence type="ECO:0000256" key="5">
    <source>
        <dbReference type="SAM" id="MobiDB-lite"/>
    </source>
</evidence>
<dbReference type="AlphaFoldDB" id="A0AAE0UB09"/>
<reference evidence="8" key="2">
    <citation type="submission" date="2023-07" db="EMBL/GenBank/DDBJ databases">
        <authorList>
            <consortium name="Lawrence Berkeley National Laboratory"/>
            <person name="Haridas S."/>
            <person name="Hensen N."/>
            <person name="Bonometti L."/>
            <person name="Westerberg I."/>
            <person name="Brannstrom I.O."/>
            <person name="Guillou S."/>
            <person name="Cros-Aarteil S."/>
            <person name="Calhoun S."/>
            <person name="Kuo A."/>
            <person name="Mondo S."/>
            <person name="Pangilinan J."/>
            <person name="Riley R."/>
            <person name="LaButti K."/>
            <person name="Andreopoulos B."/>
            <person name="Lipzen A."/>
            <person name="Chen C."/>
            <person name="Yanf M."/>
            <person name="Daum C."/>
            <person name="Ng V."/>
            <person name="Clum A."/>
            <person name="Steindorff A."/>
            <person name="Ohm R."/>
            <person name="Martin F."/>
            <person name="Silar P."/>
            <person name="Natvig D."/>
            <person name="Lalanne C."/>
            <person name="Gautier V."/>
            <person name="Ament-velasquez S.L."/>
            <person name="Kruys A."/>
            <person name="Hutchinson M.I."/>
            <person name="Powell A.J."/>
            <person name="Barry K."/>
            <person name="Miller A.N."/>
            <person name="Grigoriev I.V."/>
            <person name="Debuchy R."/>
            <person name="Gladieux P."/>
            <person name="Thoren M.H."/>
            <person name="Johannesson H."/>
        </authorList>
    </citation>
    <scope>NUCLEOTIDE SEQUENCE</scope>
    <source>
        <strain evidence="8">FGSC 1904</strain>
    </source>
</reference>
<keyword evidence="9" id="KW-1185">Reference proteome</keyword>
<dbReference type="Pfam" id="PF04991">
    <property type="entry name" value="LicD"/>
    <property type="match status" value="1"/>
</dbReference>
<dbReference type="PANTHER" id="PTHR15407">
    <property type="entry name" value="FUKUTIN-RELATED"/>
    <property type="match status" value="1"/>
</dbReference>
<keyword evidence="4" id="KW-0472">Membrane</keyword>
<name>A0AAE0UB09_SORBR</name>
<protein>
    <submittedName>
        <fullName evidence="8">LicD family-domain-containing protein</fullName>
    </submittedName>
</protein>
<proteinExistence type="predicted"/>
<keyword evidence="3" id="KW-1133">Transmembrane helix</keyword>
<feature type="non-terminal residue" evidence="8">
    <location>
        <position position="1"/>
    </location>
</feature>
<keyword evidence="6" id="KW-0732">Signal</keyword>
<comment type="subcellular location">
    <subcellularLocation>
        <location evidence="1">Membrane</location>
        <topology evidence="1">Single-pass membrane protein</topology>
    </subcellularLocation>
</comment>
<organism evidence="8 9">
    <name type="scientific">Sordaria brevicollis</name>
    <dbReference type="NCBI Taxonomy" id="83679"/>
    <lineage>
        <taxon>Eukaryota</taxon>
        <taxon>Fungi</taxon>
        <taxon>Dikarya</taxon>
        <taxon>Ascomycota</taxon>
        <taxon>Pezizomycotina</taxon>
        <taxon>Sordariomycetes</taxon>
        <taxon>Sordariomycetidae</taxon>
        <taxon>Sordariales</taxon>
        <taxon>Sordariaceae</taxon>
        <taxon>Sordaria</taxon>
    </lineage>
</organism>
<dbReference type="EMBL" id="JAUTDP010000008">
    <property type="protein sequence ID" value="KAK3397432.1"/>
    <property type="molecule type" value="Genomic_DNA"/>
</dbReference>
<accession>A0AAE0UB09</accession>
<evidence type="ECO:0000256" key="4">
    <source>
        <dbReference type="ARBA" id="ARBA00023136"/>
    </source>
</evidence>
<feature type="chain" id="PRO_5042127954" evidence="6">
    <location>
        <begin position="40"/>
        <end position="375"/>
    </location>
</feature>
<evidence type="ECO:0000313" key="9">
    <source>
        <dbReference type="Proteomes" id="UP001281003"/>
    </source>
</evidence>